<organism evidence="1 2">
    <name type="scientific">Treponema denticola (strain ATCC 35405 / DSM 14222 / CIP 103919 / JCM 8153 / KCTC 15104)</name>
    <dbReference type="NCBI Taxonomy" id="243275"/>
    <lineage>
        <taxon>Bacteria</taxon>
        <taxon>Pseudomonadati</taxon>
        <taxon>Spirochaetota</taxon>
        <taxon>Spirochaetia</taxon>
        <taxon>Spirochaetales</taxon>
        <taxon>Treponemataceae</taxon>
        <taxon>Treponema</taxon>
    </lineage>
</organism>
<dbReference type="PaxDb" id="243275-TDE_2441"/>
<dbReference type="Proteomes" id="UP000008212">
    <property type="component" value="Chromosome"/>
</dbReference>
<gene>
    <name evidence="1" type="ordered locus">TDE_2441</name>
</gene>
<proteinExistence type="predicted"/>
<dbReference type="HOGENOM" id="CLU_3190267_0_0_12"/>
<dbReference type="EMBL" id="AE017226">
    <property type="protein sequence ID" value="AAS12959.1"/>
    <property type="molecule type" value="Genomic_DNA"/>
</dbReference>
<dbReference type="AlphaFoldDB" id="Q73JP1"/>
<keyword evidence="2" id="KW-1185">Reference proteome</keyword>
<protein>
    <submittedName>
        <fullName evidence="1">Uncharacterized protein</fullName>
    </submittedName>
</protein>
<accession>Q73JP1</accession>
<reference evidence="1 2" key="1">
    <citation type="journal article" date="2004" name="Proc. Natl. Acad. Sci. U.S.A.">
        <title>Comparison of the genome of the oral pathogen Treponema denticola with other spirochete genomes.</title>
        <authorList>
            <person name="Seshadri R."/>
            <person name="Myers G.S."/>
            <person name="Tettelin H."/>
            <person name="Eisen J.A."/>
            <person name="Heidelberg J.F."/>
            <person name="Dodson R.J."/>
            <person name="Davidsen T.M."/>
            <person name="DeBoy R.T."/>
            <person name="Fouts D.E."/>
            <person name="Haft D.H."/>
            <person name="Selengut J."/>
            <person name="Ren Q."/>
            <person name="Brinkac L.M."/>
            <person name="Madupu R."/>
            <person name="Kolonay J."/>
            <person name="Durkin S.A."/>
            <person name="Daugherty S.C."/>
            <person name="Shetty J."/>
            <person name="Shvartsbeyn A."/>
            <person name="Gebregeorgis E."/>
            <person name="Geer K."/>
            <person name="Tsegaye G."/>
            <person name="Malek J."/>
            <person name="Ayodeji B."/>
            <person name="Shatsman S."/>
            <person name="McLeod M.P."/>
            <person name="Smajs D."/>
            <person name="Howell J.K."/>
            <person name="Pal S."/>
            <person name="Amin A."/>
            <person name="Vashisth P."/>
            <person name="McNeill T.Z."/>
            <person name="Xiang Q."/>
            <person name="Sodergren E."/>
            <person name="Baca E."/>
            <person name="Weinstock G.M."/>
            <person name="Norris S.J."/>
            <person name="Fraser C.M."/>
            <person name="Paulsen I.T."/>
        </authorList>
    </citation>
    <scope>NUCLEOTIDE SEQUENCE [LARGE SCALE GENOMIC DNA]</scope>
    <source>
        <strain evidence="2">ATCC 35405 / DSM 14222 / CIP 103919 / JCM 8153 / KCTC 15104</strain>
    </source>
</reference>
<dbReference type="KEGG" id="tde:TDE_2441"/>
<dbReference type="PATRIC" id="fig|243275.7.peg.2309"/>
<sequence length="46" mass="5053">MQVMAITFNICGGIQTTNRNFKCDGIKMSGNKAGDGGDDFFRFESE</sequence>
<dbReference type="STRING" id="243275.TDE_2441"/>
<evidence type="ECO:0000313" key="2">
    <source>
        <dbReference type="Proteomes" id="UP000008212"/>
    </source>
</evidence>
<evidence type="ECO:0000313" key="1">
    <source>
        <dbReference type="EMBL" id="AAS12959.1"/>
    </source>
</evidence>
<name>Q73JP1_TREDE</name>